<feature type="domain" description="Peptidase S1" evidence="1">
    <location>
        <begin position="7"/>
        <end position="65"/>
    </location>
</feature>
<feature type="non-terminal residue" evidence="2">
    <location>
        <position position="80"/>
    </location>
</feature>
<dbReference type="Proteomes" id="UP000557196">
    <property type="component" value="Unassembled WGS sequence"/>
</dbReference>
<dbReference type="GO" id="GO:0004252">
    <property type="term" value="F:serine-type endopeptidase activity"/>
    <property type="evidence" value="ECO:0007669"/>
    <property type="project" value="InterPro"/>
</dbReference>
<evidence type="ECO:0000259" key="1">
    <source>
        <dbReference type="Pfam" id="PF00089"/>
    </source>
</evidence>
<gene>
    <name evidence="2" type="primary">Prss27</name>
    <name evidence="2" type="ORF">ALERUF_R14862</name>
</gene>
<keyword evidence="3" id="KW-1185">Reference proteome</keyword>
<organism evidence="2 3">
    <name type="scientific">Aleadryas rufinucha</name>
    <name type="common">rufous-naped whistler</name>
    <dbReference type="NCBI Taxonomy" id="461220"/>
    <lineage>
        <taxon>Eukaryota</taxon>
        <taxon>Metazoa</taxon>
        <taxon>Chordata</taxon>
        <taxon>Craniata</taxon>
        <taxon>Vertebrata</taxon>
        <taxon>Euteleostomi</taxon>
        <taxon>Archelosauria</taxon>
        <taxon>Archosauria</taxon>
        <taxon>Dinosauria</taxon>
        <taxon>Saurischia</taxon>
        <taxon>Theropoda</taxon>
        <taxon>Coelurosauria</taxon>
        <taxon>Aves</taxon>
        <taxon>Neognathae</taxon>
        <taxon>Neoaves</taxon>
        <taxon>Telluraves</taxon>
        <taxon>Australaves</taxon>
        <taxon>Passeriformes</taxon>
        <taxon>Corvoidea</taxon>
        <taxon>Pachycephalidae</taxon>
        <taxon>Aleadryas</taxon>
    </lineage>
</organism>
<evidence type="ECO:0000313" key="2">
    <source>
        <dbReference type="EMBL" id="NXC56255.1"/>
    </source>
</evidence>
<dbReference type="Pfam" id="PF00089">
    <property type="entry name" value="Trypsin"/>
    <property type="match status" value="1"/>
</dbReference>
<keyword evidence="2" id="KW-0645">Protease</keyword>
<evidence type="ECO:0000313" key="3">
    <source>
        <dbReference type="Proteomes" id="UP000557196"/>
    </source>
</evidence>
<dbReference type="InterPro" id="IPR043504">
    <property type="entry name" value="Peptidase_S1_PA_chymotrypsin"/>
</dbReference>
<reference evidence="2 3" key="1">
    <citation type="submission" date="2019-09" db="EMBL/GenBank/DDBJ databases">
        <title>Bird 10,000 Genomes (B10K) Project - Family phase.</title>
        <authorList>
            <person name="Zhang G."/>
        </authorList>
    </citation>
    <scope>NUCLEOTIDE SEQUENCE [LARGE SCALE GENOMIC DNA]</scope>
    <source>
        <strain evidence="2">B10K-DU-029-36</strain>
        <tissue evidence="2">Muscle</tissue>
    </source>
</reference>
<accession>A0A7K8HJP6</accession>
<protein>
    <submittedName>
        <fullName evidence="2">PRS27 protease</fullName>
    </submittedName>
</protein>
<dbReference type="SUPFAM" id="SSF50494">
    <property type="entry name" value="Trypsin-like serine proteases"/>
    <property type="match status" value="1"/>
</dbReference>
<proteinExistence type="predicted"/>
<name>A0A7K8HJP6_9CORV</name>
<dbReference type="AlphaFoldDB" id="A0A7K8HJP6"/>
<feature type="non-terminal residue" evidence="2">
    <location>
        <position position="1"/>
    </location>
</feature>
<dbReference type="GO" id="GO:0006508">
    <property type="term" value="P:proteolysis"/>
    <property type="evidence" value="ECO:0007669"/>
    <property type="project" value="UniProtKB-KW"/>
</dbReference>
<dbReference type="Gene3D" id="2.40.10.10">
    <property type="entry name" value="Trypsin-like serine proteases"/>
    <property type="match status" value="1"/>
</dbReference>
<keyword evidence="2" id="KW-0378">Hydrolase</keyword>
<dbReference type="InterPro" id="IPR001254">
    <property type="entry name" value="Trypsin_dom"/>
</dbReference>
<dbReference type="InterPro" id="IPR009003">
    <property type="entry name" value="Peptidase_S1_PA"/>
</dbReference>
<dbReference type="EMBL" id="VZTH01006567">
    <property type="protein sequence ID" value="NXC56255.1"/>
    <property type="molecule type" value="Genomic_DNA"/>
</dbReference>
<comment type="caution">
    <text evidence="2">The sequence shown here is derived from an EMBL/GenBank/DDBJ whole genome shotgun (WGS) entry which is preliminary data.</text>
</comment>
<sequence length="80" mass="8313">AEALPAPRRLRQLEVPVLALGLCRRLYGTDLGQALPPRPIQDDMICAGHPRGGKDTCKVTPGSSGSLGSLGGHWGVIGVT</sequence>